<protein>
    <recommendedName>
        <fullName evidence="3">F-box domain-containing protein</fullName>
    </recommendedName>
</protein>
<name>A0A8I6X610_HORVV</name>
<evidence type="ECO:0008006" key="3">
    <source>
        <dbReference type="Google" id="ProtNLM"/>
    </source>
</evidence>
<evidence type="ECO:0000313" key="2">
    <source>
        <dbReference type="Proteomes" id="UP000011116"/>
    </source>
</evidence>
<dbReference type="SUPFAM" id="SSF81383">
    <property type="entry name" value="F-box domain"/>
    <property type="match status" value="1"/>
</dbReference>
<dbReference type="Gramene" id="HORVU.MOREX.r3.3HG0247990.1">
    <property type="protein sequence ID" value="HORVU.MOREX.r3.3HG0247990.1.CDS1"/>
    <property type="gene ID" value="HORVU.MOREX.r3.3HG0247990"/>
</dbReference>
<reference evidence="1" key="2">
    <citation type="submission" date="2020-10" db="EMBL/GenBank/DDBJ databases">
        <authorList>
            <person name="Scholz U."/>
            <person name="Mascher M."/>
            <person name="Fiebig A."/>
        </authorList>
    </citation>
    <scope>NUCLEOTIDE SEQUENCE [LARGE SCALE GENOMIC DNA]</scope>
    <source>
        <strain evidence="1">cv. Morex</strain>
    </source>
</reference>
<dbReference type="EnsemblPlants" id="HORVU.MOREX.r3.3HG0247990.1">
    <property type="protein sequence ID" value="HORVU.MOREX.r3.3HG0247990.1.CDS1"/>
    <property type="gene ID" value="HORVU.MOREX.r3.3HG0247990"/>
</dbReference>
<keyword evidence="2" id="KW-1185">Reference proteome</keyword>
<sequence length="159" mass="17924">MSSIIPKAVLDDENLLVEILTRLSCTRSLVRSSVVCPLWMSESRSNSFLHAYARFNSPAFLGFIVEFERGFSLHFRVVDAIAPEGETNRALLRSCVDEYSLIRQRIITSESGELLVSFRSPSFISSEPSELMVDGYYSFFPSSFPPVYSFAAPHMPRVP</sequence>
<accession>A0A8I6X610</accession>
<dbReference type="AlphaFoldDB" id="A0A8I6X610"/>
<proteinExistence type="predicted"/>
<organism evidence="1 2">
    <name type="scientific">Hordeum vulgare subsp. vulgare</name>
    <name type="common">Domesticated barley</name>
    <dbReference type="NCBI Taxonomy" id="112509"/>
    <lineage>
        <taxon>Eukaryota</taxon>
        <taxon>Viridiplantae</taxon>
        <taxon>Streptophyta</taxon>
        <taxon>Embryophyta</taxon>
        <taxon>Tracheophyta</taxon>
        <taxon>Spermatophyta</taxon>
        <taxon>Magnoliopsida</taxon>
        <taxon>Liliopsida</taxon>
        <taxon>Poales</taxon>
        <taxon>Poaceae</taxon>
        <taxon>BOP clade</taxon>
        <taxon>Pooideae</taxon>
        <taxon>Triticodae</taxon>
        <taxon>Triticeae</taxon>
        <taxon>Hordeinae</taxon>
        <taxon>Hordeum</taxon>
    </lineage>
</organism>
<dbReference type="Proteomes" id="UP000011116">
    <property type="component" value="Chromosome 3H"/>
</dbReference>
<reference evidence="1" key="3">
    <citation type="submission" date="2022-01" db="UniProtKB">
        <authorList>
            <consortium name="EnsemblPlants"/>
        </authorList>
    </citation>
    <scope>IDENTIFICATION</scope>
    <source>
        <strain evidence="1">subsp. vulgare</strain>
    </source>
</reference>
<evidence type="ECO:0000313" key="1">
    <source>
        <dbReference type="EnsemblPlants" id="HORVU.MOREX.r3.3HG0247990.1.CDS1"/>
    </source>
</evidence>
<dbReference type="InterPro" id="IPR036047">
    <property type="entry name" value="F-box-like_dom_sf"/>
</dbReference>
<reference evidence="2" key="1">
    <citation type="journal article" date="2012" name="Nature">
        <title>A physical, genetic and functional sequence assembly of the barley genome.</title>
        <authorList>
            <consortium name="The International Barley Genome Sequencing Consortium"/>
            <person name="Mayer K.F."/>
            <person name="Waugh R."/>
            <person name="Brown J.W."/>
            <person name="Schulman A."/>
            <person name="Langridge P."/>
            <person name="Platzer M."/>
            <person name="Fincher G.B."/>
            <person name="Muehlbauer G.J."/>
            <person name="Sato K."/>
            <person name="Close T.J."/>
            <person name="Wise R.P."/>
            <person name="Stein N."/>
        </authorList>
    </citation>
    <scope>NUCLEOTIDE SEQUENCE [LARGE SCALE GENOMIC DNA]</scope>
    <source>
        <strain evidence="2">cv. Morex</strain>
    </source>
</reference>